<dbReference type="EMBL" id="LR130778">
    <property type="protein sequence ID" value="VDN48848.1"/>
    <property type="molecule type" value="Genomic_DNA"/>
</dbReference>
<dbReference type="AlphaFoldDB" id="A0A3P7PIT6"/>
<reference evidence="1 2" key="1">
    <citation type="submission" date="2018-09" db="EMBL/GenBank/DDBJ databases">
        <authorList>
            <person name="Postec A."/>
        </authorList>
    </citation>
    <scope>NUCLEOTIDE SEQUENCE [LARGE SCALE GENOMIC DNA]</scope>
    <source>
        <strain evidence="1">70B-A</strain>
    </source>
</reference>
<name>A0A3P7PIT6_9FIRM</name>
<sequence>MNLVKLSFDPVTIFITLTLDLRWDFKNNE</sequence>
<organism evidence="1 2">
    <name type="scientific">Petrocella atlantisensis</name>
    <dbReference type="NCBI Taxonomy" id="2173034"/>
    <lineage>
        <taxon>Bacteria</taxon>
        <taxon>Bacillati</taxon>
        <taxon>Bacillota</taxon>
        <taxon>Clostridia</taxon>
        <taxon>Lachnospirales</taxon>
        <taxon>Vallitaleaceae</taxon>
        <taxon>Petrocella</taxon>
    </lineage>
</organism>
<dbReference type="Proteomes" id="UP000279029">
    <property type="component" value="Chromosome"/>
</dbReference>
<protein>
    <submittedName>
        <fullName evidence="1">Uncharacterized protein</fullName>
    </submittedName>
</protein>
<keyword evidence="2" id="KW-1185">Reference proteome</keyword>
<accession>A0A3P7PIT6</accession>
<gene>
    <name evidence="1" type="ORF">PATL70BA_2938</name>
</gene>
<evidence type="ECO:0000313" key="1">
    <source>
        <dbReference type="EMBL" id="VDN48848.1"/>
    </source>
</evidence>
<evidence type="ECO:0000313" key="2">
    <source>
        <dbReference type="Proteomes" id="UP000279029"/>
    </source>
</evidence>
<proteinExistence type="predicted"/>
<dbReference type="KEGG" id="cbar:PATL70BA_2938"/>